<reference evidence="2 3" key="1">
    <citation type="journal article" date="2023" name="Plants (Basel)">
        <title>Bridging the Gap: Combining Genomics and Transcriptomics Approaches to Understand Stylosanthes scabra, an Orphan Legume from the Brazilian Caatinga.</title>
        <authorList>
            <person name="Ferreira-Neto J.R.C."/>
            <person name="da Silva M.D."/>
            <person name="Binneck E."/>
            <person name="de Melo N.F."/>
            <person name="da Silva R.H."/>
            <person name="de Melo A.L.T.M."/>
            <person name="Pandolfi V."/>
            <person name="Bustamante F.O."/>
            <person name="Brasileiro-Vidal A.C."/>
            <person name="Benko-Iseppon A.M."/>
        </authorList>
    </citation>
    <scope>NUCLEOTIDE SEQUENCE [LARGE SCALE GENOMIC DNA]</scope>
    <source>
        <tissue evidence="2">Leaves</tissue>
    </source>
</reference>
<organism evidence="2 3">
    <name type="scientific">Stylosanthes scabra</name>
    <dbReference type="NCBI Taxonomy" id="79078"/>
    <lineage>
        <taxon>Eukaryota</taxon>
        <taxon>Viridiplantae</taxon>
        <taxon>Streptophyta</taxon>
        <taxon>Embryophyta</taxon>
        <taxon>Tracheophyta</taxon>
        <taxon>Spermatophyta</taxon>
        <taxon>Magnoliopsida</taxon>
        <taxon>eudicotyledons</taxon>
        <taxon>Gunneridae</taxon>
        <taxon>Pentapetalae</taxon>
        <taxon>rosids</taxon>
        <taxon>fabids</taxon>
        <taxon>Fabales</taxon>
        <taxon>Fabaceae</taxon>
        <taxon>Papilionoideae</taxon>
        <taxon>50 kb inversion clade</taxon>
        <taxon>dalbergioids sensu lato</taxon>
        <taxon>Dalbergieae</taxon>
        <taxon>Pterocarpus clade</taxon>
        <taxon>Stylosanthes</taxon>
    </lineage>
</organism>
<keyword evidence="1" id="KW-0472">Membrane</keyword>
<proteinExistence type="predicted"/>
<evidence type="ECO:0000313" key="3">
    <source>
        <dbReference type="Proteomes" id="UP001341840"/>
    </source>
</evidence>
<dbReference type="EMBL" id="JASCZI010121774">
    <property type="protein sequence ID" value="MED6162916.1"/>
    <property type="molecule type" value="Genomic_DNA"/>
</dbReference>
<keyword evidence="3" id="KW-1185">Reference proteome</keyword>
<comment type="caution">
    <text evidence="2">The sequence shown here is derived from an EMBL/GenBank/DDBJ whole genome shotgun (WGS) entry which is preliminary data.</text>
</comment>
<evidence type="ECO:0000256" key="1">
    <source>
        <dbReference type="SAM" id="Phobius"/>
    </source>
</evidence>
<protein>
    <submittedName>
        <fullName evidence="2">Uncharacterized protein</fullName>
    </submittedName>
</protein>
<accession>A0ABU6UNP0</accession>
<sequence>MEELRRTRNAMGVLLGLSRNTHRRHKAASLGRWGKRRMELPPNAFVGCTPFSIGPKPWATQIGCFSTVSSPRSSEEAEDVTEHFSMIQMENRVAKLELRVAVVEKKKIINWWLIVVGLAIGLVAIYVTKA</sequence>
<evidence type="ECO:0000313" key="2">
    <source>
        <dbReference type="EMBL" id="MED6162916.1"/>
    </source>
</evidence>
<gene>
    <name evidence="2" type="ORF">PIB30_074998</name>
</gene>
<feature type="transmembrane region" description="Helical" evidence="1">
    <location>
        <begin position="108"/>
        <end position="127"/>
    </location>
</feature>
<keyword evidence="1" id="KW-1133">Transmembrane helix</keyword>
<name>A0ABU6UNP0_9FABA</name>
<keyword evidence="1" id="KW-0812">Transmembrane</keyword>
<dbReference type="Proteomes" id="UP001341840">
    <property type="component" value="Unassembled WGS sequence"/>
</dbReference>